<dbReference type="Proteomes" id="UP000645462">
    <property type="component" value="Unassembled WGS sequence"/>
</dbReference>
<protein>
    <recommendedName>
        <fullName evidence="3">DUF4242 domain-containing protein</fullName>
    </recommendedName>
</protein>
<dbReference type="Pfam" id="PF14026">
    <property type="entry name" value="SCO4226-like"/>
    <property type="match status" value="1"/>
</dbReference>
<proteinExistence type="predicted"/>
<accession>A0ABQ1KWV1</accession>
<dbReference type="InterPro" id="IPR025336">
    <property type="entry name" value="SCO4226-like"/>
</dbReference>
<dbReference type="RefSeq" id="WP_188483138.1">
    <property type="nucleotide sequence ID" value="NZ_BMFC01000010.1"/>
</dbReference>
<name>A0ABQ1KWV1_9RHOB</name>
<organism evidence="1 2">
    <name type="scientific">Marivita lacus</name>
    <dbReference type="NCBI Taxonomy" id="1323742"/>
    <lineage>
        <taxon>Bacteria</taxon>
        <taxon>Pseudomonadati</taxon>
        <taxon>Pseudomonadota</taxon>
        <taxon>Alphaproteobacteria</taxon>
        <taxon>Rhodobacterales</taxon>
        <taxon>Roseobacteraceae</taxon>
        <taxon>Marivita</taxon>
    </lineage>
</organism>
<comment type="caution">
    <text evidence="1">The sequence shown here is derived from an EMBL/GenBank/DDBJ whole genome shotgun (WGS) entry which is preliminary data.</text>
</comment>
<evidence type="ECO:0000313" key="2">
    <source>
        <dbReference type="Proteomes" id="UP000645462"/>
    </source>
</evidence>
<dbReference type="EMBL" id="BMFC01000010">
    <property type="protein sequence ID" value="GGC13707.1"/>
    <property type="molecule type" value="Genomic_DNA"/>
</dbReference>
<evidence type="ECO:0008006" key="3">
    <source>
        <dbReference type="Google" id="ProtNLM"/>
    </source>
</evidence>
<reference evidence="2" key="1">
    <citation type="journal article" date="2019" name="Int. J. Syst. Evol. Microbiol.">
        <title>The Global Catalogue of Microorganisms (GCM) 10K type strain sequencing project: providing services to taxonomists for standard genome sequencing and annotation.</title>
        <authorList>
            <consortium name="The Broad Institute Genomics Platform"/>
            <consortium name="The Broad Institute Genome Sequencing Center for Infectious Disease"/>
            <person name="Wu L."/>
            <person name="Ma J."/>
        </authorList>
    </citation>
    <scope>NUCLEOTIDE SEQUENCE [LARGE SCALE GENOMIC DNA]</scope>
    <source>
        <strain evidence="2">CGMCC 1.12478</strain>
    </source>
</reference>
<gene>
    <name evidence="1" type="ORF">GCM10011363_32890</name>
</gene>
<keyword evidence="2" id="KW-1185">Reference proteome</keyword>
<evidence type="ECO:0000313" key="1">
    <source>
        <dbReference type="EMBL" id="GGC13707.1"/>
    </source>
</evidence>
<sequence length="94" mass="10271">MAQMKRFMIERSIPGIGSFSMTELCGAARASNQALETLGPDIQWQHSYLAGDKSFCVYLAKDEDAVKKHSELSGIPVSSITEIPQIIDPLTANN</sequence>